<dbReference type="RefSeq" id="WP_160879050.1">
    <property type="nucleotide sequence ID" value="NZ_WUEK01000010.1"/>
</dbReference>
<feature type="compositionally biased region" description="Polar residues" evidence="1">
    <location>
        <begin position="60"/>
        <end position="72"/>
    </location>
</feature>
<proteinExistence type="predicted"/>
<organism evidence="4 5">
    <name type="scientific">Nocardioides flavescens</name>
    <dbReference type="NCBI Taxonomy" id="2691959"/>
    <lineage>
        <taxon>Bacteria</taxon>
        <taxon>Bacillati</taxon>
        <taxon>Actinomycetota</taxon>
        <taxon>Actinomycetes</taxon>
        <taxon>Propionibacteriales</taxon>
        <taxon>Nocardioidaceae</taxon>
        <taxon>Nocardioides</taxon>
    </lineage>
</organism>
<evidence type="ECO:0000313" key="4">
    <source>
        <dbReference type="EMBL" id="MXG91133.1"/>
    </source>
</evidence>
<keyword evidence="2" id="KW-0812">Transmembrane</keyword>
<dbReference type="InterPro" id="IPR045597">
    <property type="entry name" value="DUF6458"/>
</dbReference>
<dbReference type="Proteomes" id="UP000473325">
    <property type="component" value="Unassembled WGS sequence"/>
</dbReference>
<evidence type="ECO:0000256" key="1">
    <source>
        <dbReference type="SAM" id="MobiDB-lite"/>
    </source>
</evidence>
<dbReference type="EMBL" id="WUEK01000010">
    <property type="protein sequence ID" value="MXG91133.1"/>
    <property type="molecule type" value="Genomic_DNA"/>
</dbReference>
<evidence type="ECO:0000259" key="3">
    <source>
        <dbReference type="Pfam" id="PF20059"/>
    </source>
</evidence>
<dbReference type="Pfam" id="PF20059">
    <property type="entry name" value="DUF6458"/>
    <property type="match status" value="1"/>
</dbReference>
<comment type="caution">
    <text evidence="4">The sequence shown here is derived from an EMBL/GenBank/DDBJ whole genome shotgun (WGS) entry which is preliminary data.</text>
</comment>
<reference evidence="4 5" key="1">
    <citation type="submission" date="2019-12" db="EMBL/GenBank/DDBJ databases">
        <authorList>
            <person name="Kun Z."/>
        </authorList>
    </citation>
    <scope>NUCLEOTIDE SEQUENCE [LARGE SCALE GENOMIC DNA]</scope>
    <source>
        <strain evidence="4 5">YIM 123512</strain>
    </source>
</reference>
<protein>
    <recommendedName>
        <fullName evidence="3">DUF6458 domain-containing protein</fullName>
    </recommendedName>
</protein>
<accession>A0A6L7EUU6</accession>
<dbReference type="AlphaFoldDB" id="A0A6L7EUU6"/>
<keyword evidence="5" id="KW-1185">Reference proteome</keyword>
<sequence>MGYGLGAFLLVVGLALALAVQDTVSGVDLTMIGWIMALVGLAVIVLTAVTWNRSRGVRSTATTMHADGTQTVSERRTEY</sequence>
<feature type="region of interest" description="Disordered" evidence="1">
    <location>
        <begin position="60"/>
        <end position="79"/>
    </location>
</feature>
<evidence type="ECO:0000313" key="5">
    <source>
        <dbReference type="Proteomes" id="UP000473325"/>
    </source>
</evidence>
<keyword evidence="2" id="KW-1133">Transmembrane helix</keyword>
<feature type="domain" description="DUF6458" evidence="3">
    <location>
        <begin position="1"/>
        <end position="78"/>
    </location>
</feature>
<keyword evidence="2" id="KW-0472">Membrane</keyword>
<feature type="transmembrane region" description="Helical" evidence="2">
    <location>
        <begin position="29"/>
        <end position="51"/>
    </location>
</feature>
<name>A0A6L7EUU6_9ACTN</name>
<evidence type="ECO:0000256" key="2">
    <source>
        <dbReference type="SAM" id="Phobius"/>
    </source>
</evidence>
<gene>
    <name evidence="4" type="ORF">GRQ65_16410</name>
</gene>